<dbReference type="SUPFAM" id="SSF100950">
    <property type="entry name" value="NagB/RpiA/CoA transferase-like"/>
    <property type="match status" value="1"/>
</dbReference>
<comment type="caution">
    <text evidence="5">The sequence shown here is derived from an EMBL/GenBank/DDBJ whole genome shotgun (WGS) entry which is preliminary data.</text>
</comment>
<evidence type="ECO:0000256" key="2">
    <source>
        <dbReference type="ARBA" id="ARBA00023125"/>
    </source>
</evidence>
<dbReference type="RefSeq" id="WP_378130346.1">
    <property type="nucleotide sequence ID" value="NZ_JBHSMI010000009.1"/>
</dbReference>
<dbReference type="PANTHER" id="PTHR30363">
    <property type="entry name" value="HTH-TYPE TRANSCRIPTIONAL REGULATOR SRLR-RELATED"/>
    <property type="match status" value="1"/>
</dbReference>
<dbReference type="SMART" id="SM01134">
    <property type="entry name" value="DeoRC"/>
    <property type="match status" value="1"/>
</dbReference>
<dbReference type="PROSITE" id="PS51000">
    <property type="entry name" value="HTH_DEOR_2"/>
    <property type="match status" value="1"/>
</dbReference>
<evidence type="ECO:0000259" key="4">
    <source>
        <dbReference type="PROSITE" id="PS51000"/>
    </source>
</evidence>
<dbReference type="Pfam" id="PF08220">
    <property type="entry name" value="HTH_DeoR"/>
    <property type="match status" value="1"/>
</dbReference>
<sequence>MTRNKSERQQLVLDYLERFGAISLQELTEKFECSEATARRDLEELEKTGRLIRTMGGGAKYGSGGVREVSFHEKQSELYPEKEAIAEKAASLVSEGDVVGLTGGSTTFMIARALKKKRNLTIVTNAVNIAMELADSESLQVVLTGGVLRGNSFELCGPLAEQAVQSLNIHKMFMGVDGVAVHGVSTYSELEANIAKRLMERSGETIAVFDHTKIGKPSLFHVASLSELKACITDGAPGPELGEALMSANVDVYRASPSAAGSTGEKEGQG</sequence>
<accession>A0ABW0HPP7</accession>
<proteinExistence type="predicted"/>
<dbReference type="PROSITE" id="PS00894">
    <property type="entry name" value="HTH_DEOR_1"/>
    <property type="match status" value="1"/>
</dbReference>
<gene>
    <name evidence="5" type="ORF">ACFPOF_05395</name>
</gene>
<dbReference type="InterPro" id="IPR050313">
    <property type="entry name" value="Carb_Metab_HTH_regulators"/>
</dbReference>
<dbReference type="InterPro" id="IPR014036">
    <property type="entry name" value="DeoR-like_C"/>
</dbReference>
<dbReference type="InterPro" id="IPR036388">
    <property type="entry name" value="WH-like_DNA-bd_sf"/>
</dbReference>
<evidence type="ECO:0000256" key="3">
    <source>
        <dbReference type="ARBA" id="ARBA00023163"/>
    </source>
</evidence>
<evidence type="ECO:0000313" key="5">
    <source>
        <dbReference type="EMBL" id="MFC5402166.1"/>
    </source>
</evidence>
<dbReference type="EMBL" id="JBHSMI010000009">
    <property type="protein sequence ID" value="MFC5402166.1"/>
    <property type="molecule type" value="Genomic_DNA"/>
</dbReference>
<dbReference type="Gene3D" id="1.10.10.10">
    <property type="entry name" value="Winged helix-like DNA-binding domain superfamily/Winged helix DNA-binding domain"/>
    <property type="match status" value="1"/>
</dbReference>
<dbReference type="InterPro" id="IPR037171">
    <property type="entry name" value="NagB/RpiA_transferase-like"/>
</dbReference>
<dbReference type="InterPro" id="IPR036390">
    <property type="entry name" value="WH_DNA-bd_sf"/>
</dbReference>
<dbReference type="Pfam" id="PF00455">
    <property type="entry name" value="DeoRC"/>
    <property type="match status" value="1"/>
</dbReference>
<dbReference type="PRINTS" id="PR00037">
    <property type="entry name" value="HTHLACR"/>
</dbReference>
<dbReference type="SMART" id="SM00420">
    <property type="entry name" value="HTH_DEOR"/>
    <property type="match status" value="1"/>
</dbReference>
<evidence type="ECO:0000313" key="6">
    <source>
        <dbReference type="Proteomes" id="UP001596113"/>
    </source>
</evidence>
<dbReference type="InterPro" id="IPR018356">
    <property type="entry name" value="Tscrpt_reg_HTH_DeoR_CS"/>
</dbReference>
<evidence type="ECO:0000256" key="1">
    <source>
        <dbReference type="ARBA" id="ARBA00023015"/>
    </source>
</evidence>
<organism evidence="5 6">
    <name type="scientific">Cohnella soli</name>
    <dbReference type="NCBI Taxonomy" id="425005"/>
    <lineage>
        <taxon>Bacteria</taxon>
        <taxon>Bacillati</taxon>
        <taxon>Bacillota</taxon>
        <taxon>Bacilli</taxon>
        <taxon>Bacillales</taxon>
        <taxon>Paenibacillaceae</taxon>
        <taxon>Cohnella</taxon>
    </lineage>
</organism>
<dbReference type="Gene3D" id="3.40.50.1360">
    <property type="match status" value="1"/>
</dbReference>
<reference evidence="6" key="1">
    <citation type="journal article" date="2019" name="Int. J. Syst. Evol. Microbiol.">
        <title>The Global Catalogue of Microorganisms (GCM) 10K type strain sequencing project: providing services to taxonomists for standard genome sequencing and annotation.</title>
        <authorList>
            <consortium name="The Broad Institute Genomics Platform"/>
            <consortium name="The Broad Institute Genome Sequencing Center for Infectious Disease"/>
            <person name="Wu L."/>
            <person name="Ma J."/>
        </authorList>
    </citation>
    <scope>NUCLEOTIDE SEQUENCE [LARGE SCALE GENOMIC DNA]</scope>
    <source>
        <strain evidence="6">CGMCC 1.18575</strain>
    </source>
</reference>
<name>A0ABW0HPP7_9BACL</name>
<keyword evidence="2 5" id="KW-0238">DNA-binding</keyword>
<dbReference type="InterPro" id="IPR001034">
    <property type="entry name" value="DeoR_HTH"/>
</dbReference>
<keyword evidence="1" id="KW-0805">Transcription regulation</keyword>
<dbReference type="GO" id="GO:0003677">
    <property type="term" value="F:DNA binding"/>
    <property type="evidence" value="ECO:0007669"/>
    <property type="project" value="UniProtKB-KW"/>
</dbReference>
<dbReference type="PANTHER" id="PTHR30363:SF44">
    <property type="entry name" value="AGA OPERON TRANSCRIPTIONAL REPRESSOR-RELATED"/>
    <property type="match status" value="1"/>
</dbReference>
<keyword evidence="6" id="KW-1185">Reference proteome</keyword>
<dbReference type="Proteomes" id="UP001596113">
    <property type="component" value="Unassembled WGS sequence"/>
</dbReference>
<protein>
    <submittedName>
        <fullName evidence="5">DeoR/GlpR family DNA-binding transcription regulator</fullName>
    </submittedName>
</protein>
<keyword evidence="3" id="KW-0804">Transcription</keyword>
<feature type="domain" description="HTH deoR-type" evidence="4">
    <location>
        <begin position="5"/>
        <end position="60"/>
    </location>
</feature>
<dbReference type="SUPFAM" id="SSF46785">
    <property type="entry name" value="Winged helix' DNA-binding domain"/>
    <property type="match status" value="1"/>
</dbReference>